<proteinExistence type="predicted"/>
<sequence>MTSSKDTNSPRLGNNSGKDNNSHDLQDDWSNFLSEHAEDFKAIEKSKNAKNFEKYVKREEKRNIKEIKEQEEQARKNAQKNLIREQEEFLSHGPRDNIRSSWLDVDSTMDKYGDDFIPPNPRFNNIRLSIVILWIMLLVGIAGIITSAFIPIIAYIAGSISIVLIIIGGFGLLMIRKDSHNENNEYSDYGKGARV</sequence>
<protein>
    <recommendedName>
        <fullName evidence="6">Membrane associated protein</fullName>
    </recommendedName>
</protein>
<keyword evidence="3" id="KW-1133">Transmembrane helix</keyword>
<evidence type="ECO:0000256" key="3">
    <source>
        <dbReference type="SAM" id="Phobius"/>
    </source>
</evidence>
<gene>
    <name evidence="4" type="ORF">BFS05_00575</name>
</gene>
<feature type="region of interest" description="Disordered" evidence="2">
    <location>
        <begin position="1"/>
        <end position="30"/>
    </location>
</feature>
<keyword evidence="1" id="KW-0175">Coiled coil</keyword>
<keyword evidence="3" id="KW-0812">Transmembrane</keyword>
<organism evidence="4 5">
    <name type="scientific">Gardnerella vaginalis</name>
    <dbReference type="NCBI Taxonomy" id="2702"/>
    <lineage>
        <taxon>Bacteria</taxon>
        <taxon>Bacillati</taxon>
        <taxon>Actinomycetota</taxon>
        <taxon>Actinomycetes</taxon>
        <taxon>Bifidobacteriales</taxon>
        <taxon>Bifidobacteriaceae</taxon>
        <taxon>Gardnerella</taxon>
    </lineage>
</organism>
<evidence type="ECO:0008006" key="6">
    <source>
        <dbReference type="Google" id="ProtNLM"/>
    </source>
</evidence>
<reference evidence="4 5" key="1">
    <citation type="submission" date="2016-10" db="EMBL/GenBank/DDBJ databases">
        <authorList>
            <person name="Varghese N."/>
        </authorList>
    </citation>
    <scope>NUCLEOTIDE SEQUENCE [LARGE SCALE GENOMIC DNA]</scope>
    <source>
        <strain evidence="4 5">KA00225</strain>
    </source>
</reference>
<evidence type="ECO:0000256" key="2">
    <source>
        <dbReference type="SAM" id="MobiDB-lite"/>
    </source>
</evidence>
<evidence type="ECO:0000256" key="1">
    <source>
        <dbReference type="SAM" id="Coils"/>
    </source>
</evidence>
<feature type="transmembrane region" description="Helical" evidence="3">
    <location>
        <begin position="126"/>
        <end position="146"/>
    </location>
</feature>
<keyword evidence="3" id="KW-0472">Membrane</keyword>
<accession>A0A2K1SW60</accession>
<name>A0A2K1SW60_GARVA</name>
<evidence type="ECO:0000313" key="4">
    <source>
        <dbReference type="EMBL" id="PNS43758.1"/>
    </source>
</evidence>
<dbReference type="EMBL" id="MNLH01000001">
    <property type="protein sequence ID" value="PNS43758.1"/>
    <property type="molecule type" value="Genomic_DNA"/>
</dbReference>
<feature type="transmembrane region" description="Helical" evidence="3">
    <location>
        <begin position="152"/>
        <end position="175"/>
    </location>
</feature>
<dbReference type="RefSeq" id="WP_103084138.1">
    <property type="nucleotide sequence ID" value="NZ_MNLH01000001.1"/>
</dbReference>
<feature type="compositionally biased region" description="Polar residues" evidence="2">
    <location>
        <begin position="1"/>
        <end position="19"/>
    </location>
</feature>
<feature type="coiled-coil region" evidence="1">
    <location>
        <begin position="57"/>
        <end position="88"/>
    </location>
</feature>
<dbReference type="Proteomes" id="UP000236146">
    <property type="component" value="Unassembled WGS sequence"/>
</dbReference>
<evidence type="ECO:0000313" key="5">
    <source>
        <dbReference type="Proteomes" id="UP000236146"/>
    </source>
</evidence>
<dbReference type="AlphaFoldDB" id="A0A2K1SW60"/>
<dbReference type="OrthoDB" id="3232424at2"/>
<comment type="caution">
    <text evidence="4">The sequence shown here is derived from an EMBL/GenBank/DDBJ whole genome shotgun (WGS) entry which is preliminary data.</text>
</comment>